<protein>
    <submittedName>
        <fullName evidence="1">Uncharacterized protein</fullName>
    </submittedName>
</protein>
<evidence type="ECO:0000313" key="1">
    <source>
        <dbReference type="EMBL" id="OEU09145.1"/>
    </source>
</evidence>
<evidence type="ECO:0000313" key="2">
    <source>
        <dbReference type="Proteomes" id="UP000095751"/>
    </source>
</evidence>
<reference evidence="1 2" key="1">
    <citation type="submission" date="2016-09" db="EMBL/GenBank/DDBJ databases">
        <title>Extensive genetic diversity and differential bi-allelic expression allows diatom success in the polar Southern Ocean.</title>
        <authorList>
            <consortium name="DOE Joint Genome Institute"/>
            <person name="Mock T."/>
            <person name="Otillar R.P."/>
            <person name="Strauss J."/>
            <person name="Dupont C."/>
            <person name="Frickenhaus S."/>
            <person name="Maumus F."/>
            <person name="Mcmullan M."/>
            <person name="Sanges R."/>
            <person name="Schmutz J."/>
            <person name="Toseland A."/>
            <person name="Valas R."/>
            <person name="Veluchamy A."/>
            <person name="Ward B.J."/>
            <person name="Allen A."/>
            <person name="Barry K."/>
            <person name="Falciatore A."/>
            <person name="Ferrante M."/>
            <person name="Fortunato A.E."/>
            <person name="Gloeckner G."/>
            <person name="Gruber A."/>
            <person name="Hipkin R."/>
            <person name="Janech M."/>
            <person name="Kroth P."/>
            <person name="Leese F."/>
            <person name="Lindquist E."/>
            <person name="Lyon B.R."/>
            <person name="Martin J."/>
            <person name="Mayer C."/>
            <person name="Parker M."/>
            <person name="Quesneville H."/>
            <person name="Raymond J."/>
            <person name="Uhlig C."/>
            <person name="Valentin K.U."/>
            <person name="Worden A.Z."/>
            <person name="Armbrust E.V."/>
            <person name="Bowler C."/>
            <person name="Green B."/>
            <person name="Moulton V."/>
            <person name="Van Oosterhout C."/>
            <person name="Grigoriev I."/>
        </authorList>
    </citation>
    <scope>NUCLEOTIDE SEQUENCE [LARGE SCALE GENOMIC DNA]</scope>
    <source>
        <strain evidence="1 2">CCMP1102</strain>
    </source>
</reference>
<dbReference type="InParanoid" id="A0A1E7ETI6"/>
<gene>
    <name evidence="1" type="ORF">FRACYDRAFT_249061</name>
</gene>
<name>A0A1E7ETI6_9STRA</name>
<proteinExistence type="predicted"/>
<organism evidence="1 2">
    <name type="scientific">Fragilariopsis cylindrus CCMP1102</name>
    <dbReference type="NCBI Taxonomy" id="635003"/>
    <lineage>
        <taxon>Eukaryota</taxon>
        <taxon>Sar</taxon>
        <taxon>Stramenopiles</taxon>
        <taxon>Ochrophyta</taxon>
        <taxon>Bacillariophyta</taxon>
        <taxon>Bacillariophyceae</taxon>
        <taxon>Bacillariophycidae</taxon>
        <taxon>Bacillariales</taxon>
        <taxon>Bacillariaceae</taxon>
        <taxon>Fragilariopsis</taxon>
    </lineage>
</organism>
<keyword evidence="2" id="KW-1185">Reference proteome</keyword>
<dbReference type="KEGG" id="fcy:FRACYDRAFT_249061"/>
<dbReference type="EMBL" id="KV784377">
    <property type="protein sequence ID" value="OEU09145.1"/>
    <property type="molecule type" value="Genomic_DNA"/>
</dbReference>
<sequence length="203" mass="22298">MSVDALETSSTLLLLSVKMDVTHHTSQASVGLPIFVTLAGAILEYQAVQRAAFEAGGLRHYCSRPIDIYEMCLLGAFDDEKAKATCKQYLPDVKACNFLLVTQATMLTCHKETQAARNATLPDTKKYAKELERTFVPALKQKIGTKRLPEPIYEGGSNQQVENAAAYAKQEFAKGTHPDWDTVAPMFRSGYDKTTGEFQGAPS</sequence>
<accession>A0A1E7ETI6</accession>
<dbReference type="AlphaFoldDB" id="A0A1E7ETI6"/>
<dbReference type="Proteomes" id="UP000095751">
    <property type="component" value="Unassembled WGS sequence"/>
</dbReference>